<evidence type="ECO:0000313" key="1">
    <source>
        <dbReference type="EMBL" id="OIQ80721.1"/>
    </source>
</evidence>
<dbReference type="SUPFAM" id="SSF160387">
    <property type="entry name" value="NosL/MerB-like"/>
    <property type="match status" value="1"/>
</dbReference>
<accession>A0A1J5QAQ6</accession>
<dbReference type="PANTHER" id="PTHR41247">
    <property type="entry name" value="HTH-TYPE TRANSCRIPTIONAL REPRESSOR YCNK"/>
    <property type="match status" value="1"/>
</dbReference>
<protein>
    <submittedName>
        <fullName evidence="1">NosL</fullName>
    </submittedName>
</protein>
<dbReference type="Pfam" id="PF05573">
    <property type="entry name" value="NosL"/>
    <property type="match status" value="1"/>
</dbReference>
<proteinExistence type="predicted"/>
<dbReference type="AlphaFoldDB" id="A0A1J5QAQ6"/>
<comment type="caution">
    <text evidence="1">The sequence shown here is derived from an EMBL/GenBank/DDBJ whole genome shotgun (WGS) entry which is preliminary data.</text>
</comment>
<dbReference type="PROSITE" id="PS51257">
    <property type="entry name" value="PROKAR_LIPOPROTEIN"/>
    <property type="match status" value="1"/>
</dbReference>
<organism evidence="1">
    <name type="scientific">mine drainage metagenome</name>
    <dbReference type="NCBI Taxonomy" id="410659"/>
    <lineage>
        <taxon>unclassified sequences</taxon>
        <taxon>metagenomes</taxon>
        <taxon>ecological metagenomes</taxon>
    </lineage>
</organism>
<gene>
    <name evidence="1" type="ORF">GALL_375180</name>
</gene>
<name>A0A1J5QAQ6_9ZZZZ</name>
<dbReference type="PANTHER" id="PTHR41247:SF1">
    <property type="entry name" value="HTH-TYPE TRANSCRIPTIONAL REPRESSOR YCNK"/>
    <property type="match status" value="1"/>
</dbReference>
<dbReference type="Gene3D" id="3.30.70.2050">
    <property type="match status" value="1"/>
</dbReference>
<reference evidence="1" key="1">
    <citation type="submission" date="2016-10" db="EMBL/GenBank/DDBJ databases">
        <title>Sequence of Gallionella enrichment culture.</title>
        <authorList>
            <person name="Poehlein A."/>
            <person name="Muehling M."/>
            <person name="Daniel R."/>
        </authorList>
    </citation>
    <scope>NUCLEOTIDE SEQUENCE</scope>
</reference>
<dbReference type="Gene3D" id="3.30.70.2060">
    <property type="match status" value="1"/>
</dbReference>
<dbReference type="EMBL" id="MLJW01001021">
    <property type="protein sequence ID" value="OIQ80721.1"/>
    <property type="molecule type" value="Genomic_DNA"/>
</dbReference>
<dbReference type="InterPro" id="IPR008719">
    <property type="entry name" value="N2O_reductase_NosL"/>
</dbReference>
<sequence length="174" mass="18917">MKQHSLFKHRQFLLLATVLLFGCGQQAATTLAPQEITRATTCSLDGMTLADYPGPKAQIFYAGQAKPEYFCDLLELFNVLLKPEQIRKVAAAYVQDMAQTDWDHPQGHWIAARTAWYVAGSRKTGSMGPTLGSFFTEKDAKAFAAANGGRVLKFGDITPAMADLSGSENHAGAM</sequence>